<organism evidence="2">
    <name type="scientific">Capitella teleta</name>
    <name type="common">Polychaete worm</name>
    <dbReference type="NCBI Taxonomy" id="283909"/>
    <lineage>
        <taxon>Eukaryota</taxon>
        <taxon>Metazoa</taxon>
        <taxon>Spiralia</taxon>
        <taxon>Lophotrochozoa</taxon>
        <taxon>Annelida</taxon>
        <taxon>Polychaeta</taxon>
        <taxon>Sedentaria</taxon>
        <taxon>Scolecida</taxon>
        <taxon>Capitellidae</taxon>
        <taxon>Capitella</taxon>
    </lineage>
</organism>
<accession>R7VF33</accession>
<keyword evidence="4" id="KW-1185">Reference proteome</keyword>
<reference evidence="2 4" key="2">
    <citation type="journal article" date="2013" name="Nature">
        <title>Insights into bilaterian evolution from three spiralian genomes.</title>
        <authorList>
            <person name="Simakov O."/>
            <person name="Marletaz F."/>
            <person name="Cho S.J."/>
            <person name="Edsinger-Gonzales E."/>
            <person name="Havlak P."/>
            <person name="Hellsten U."/>
            <person name="Kuo D.H."/>
            <person name="Larsson T."/>
            <person name="Lv J."/>
            <person name="Arendt D."/>
            <person name="Savage R."/>
            <person name="Osoegawa K."/>
            <person name="de Jong P."/>
            <person name="Grimwood J."/>
            <person name="Chapman J.A."/>
            <person name="Shapiro H."/>
            <person name="Aerts A."/>
            <person name="Otillar R.P."/>
            <person name="Terry A.Y."/>
            <person name="Boore J.L."/>
            <person name="Grigoriev I.V."/>
            <person name="Lindberg D.R."/>
            <person name="Seaver E.C."/>
            <person name="Weisblat D.A."/>
            <person name="Putnam N.H."/>
            <person name="Rokhsar D.S."/>
        </authorList>
    </citation>
    <scope>NUCLEOTIDE SEQUENCE</scope>
    <source>
        <strain evidence="2 4">I ESC-2004</strain>
    </source>
</reference>
<protein>
    <recommendedName>
        <fullName evidence="1">Phage tail fibre protein N-terminal domain-containing protein</fullName>
    </recommendedName>
</protein>
<dbReference type="EMBL" id="AMQN01018625">
    <property type="status" value="NOT_ANNOTATED_CDS"/>
    <property type="molecule type" value="Genomic_DNA"/>
</dbReference>
<dbReference type="HOGENOM" id="CLU_552361_0_0_1"/>
<dbReference type="AlphaFoldDB" id="R7VF33"/>
<dbReference type="EMBL" id="KB294642">
    <property type="protein sequence ID" value="ELU14280.1"/>
    <property type="molecule type" value="Genomic_DNA"/>
</dbReference>
<evidence type="ECO:0000313" key="2">
    <source>
        <dbReference type="EMBL" id="ELU14280.1"/>
    </source>
</evidence>
<proteinExistence type="predicted"/>
<gene>
    <name evidence="2" type="ORF">CAPTEDRAFT_205975</name>
</gene>
<evidence type="ECO:0000313" key="3">
    <source>
        <dbReference type="EnsemblMetazoa" id="CapteP205975"/>
    </source>
</evidence>
<evidence type="ECO:0000313" key="4">
    <source>
        <dbReference type="Proteomes" id="UP000014760"/>
    </source>
</evidence>
<reference evidence="3" key="3">
    <citation type="submission" date="2015-06" db="UniProtKB">
        <authorList>
            <consortium name="EnsemblMetazoa"/>
        </authorList>
    </citation>
    <scope>IDENTIFICATION</scope>
</reference>
<sequence>MAEIITLKGENRIAECQGTGKVLTIDRFILSYDPAIDPTAPIDRNSPLPAADTIVYQEAVTQTGYVNPNQVVYSLFMDSTVGPFEFNRMDLVESATDTNVAIATLPTQNKIADDPGAGIRGQSMTRNFMTLQAVKSAYDRGTSALNTANGKIDKATADTLYLGKTAKATDSDKLDGKDSTAFILTTAISSAVNSTSTTTVGNSQAVKTAYDKGNAAYNGLNNKLDKTAKAADSAKLEGQNGAFYRNSSNQNAGTLPAARLPRYRVITANTTLSHGDKALVDMTGGNVTVTLPASPSAGMTVSVMDAAALADAKSLTVARNSQPIMGVMEDVVFDVPGYKADFVYLNSSRGGGTGSVTVNTLSEIQSATEGQTVFDLDQAMNSSVYTETSSQRVTLKAPLNGQDQISFSILRAEEENASFRYYSERQTATAGQKAFELLQLKYRFGYQDLTVIINGVTQARSANNYTETSSGTRLILASGLNAGDEVCFVIVRLL</sequence>
<dbReference type="InterPro" id="IPR022225">
    <property type="entry name" value="Phage_tail_fibre_N"/>
</dbReference>
<evidence type="ECO:0000259" key="1">
    <source>
        <dbReference type="Pfam" id="PF12571"/>
    </source>
</evidence>
<dbReference type="Pfam" id="PF12571">
    <property type="entry name" value="Phage_tail_fib"/>
    <property type="match status" value="1"/>
</dbReference>
<name>R7VF33_CAPTE</name>
<dbReference type="EnsemblMetazoa" id="CapteT205975">
    <property type="protein sequence ID" value="CapteP205975"/>
    <property type="gene ID" value="CapteG205975"/>
</dbReference>
<dbReference type="Proteomes" id="UP000014760">
    <property type="component" value="Unassembled WGS sequence"/>
</dbReference>
<reference evidence="4" key="1">
    <citation type="submission" date="2012-12" db="EMBL/GenBank/DDBJ databases">
        <authorList>
            <person name="Hellsten U."/>
            <person name="Grimwood J."/>
            <person name="Chapman J.A."/>
            <person name="Shapiro H."/>
            <person name="Aerts A."/>
            <person name="Otillar R.P."/>
            <person name="Terry A.Y."/>
            <person name="Boore J.L."/>
            <person name="Simakov O."/>
            <person name="Marletaz F."/>
            <person name="Cho S.-J."/>
            <person name="Edsinger-Gonzales E."/>
            <person name="Havlak P."/>
            <person name="Kuo D.-H."/>
            <person name="Larsson T."/>
            <person name="Lv J."/>
            <person name="Arendt D."/>
            <person name="Savage R."/>
            <person name="Osoegawa K."/>
            <person name="de Jong P."/>
            <person name="Lindberg D.R."/>
            <person name="Seaver E.C."/>
            <person name="Weisblat D.A."/>
            <person name="Putnam N.H."/>
            <person name="Grigoriev I.V."/>
            <person name="Rokhsar D.S."/>
        </authorList>
    </citation>
    <scope>NUCLEOTIDE SEQUENCE</scope>
    <source>
        <strain evidence="4">I ESC-2004</strain>
    </source>
</reference>
<dbReference type="EMBL" id="AMQN01018626">
    <property type="status" value="NOT_ANNOTATED_CDS"/>
    <property type="molecule type" value="Genomic_DNA"/>
</dbReference>
<feature type="domain" description="Phage tail fibre protein N-terminal" evidence="1">
    <location>
        <begin position="3"/>
        <end position="129"/>
    </location>
</feature>